<dbReference type="OrthoDB" id="6430657at2759"/>
<name>A0A8X6QS11_NEPPI</name>
<organism evidence="1 2">
    <name type="scientific">Nephila pilipes</name>
    <name type="common">Giant wood spider</name>
    <name type="synonym">Nephila maculata</name>
    <dbReference type="NCBI Taxonomy" id="299642"/>
    <lineage>
        <taxon>Eukaryota</taxon>
        <taxon>Metazoa</taxon>
        <taxon>Ecdysozoa</taxon>
        <taxon>Arthropoda</taxon>
        <taxon>Chelicerata</taxon>
        <taxon>Arachnida</taxon>
        <taxon>Araneae</taxon>
        <taxon>Araneomorphae</taxon>
        <taxon>Entelegynae</taxon>
        <taxon>Araneoidea</taxon>
        <taxon>Nephilidae</taxon>
        <taxon>Nephila</taxon>
    </lineage>
</organism>
<keyword evidence="2" id="KW-1185">Reference proteome</keyword>
<comment type="caution">
    <text evidence="1">The sequence shown here is derived from an EMBL/GenBank/DDBJ whole genome shotgun (WGS) entry which is preliminary data.</text>
</comment>
<dbReference type="Pfam" id="PF03564">
    <property type="entry name" value="DUF1759"/>
    <property type="match status" value="1"/>
</dbReference>
<proteinExistence type="predicted"/>
<dbReference type="AlphaFoldDB" id="A0A8X6QS11"/>
<accession>A0A8X6QS11</accession>
<evidence type="ECO:0000313" key="1">
    <source>
        <dbReference type="EMBL" id="GFU40233.1"/>
    </source>
</evidence>
<dbReference type="EMBL" id="BMAW01035590">
    <property type="protein sequence ID" value="GFU40233.1"/>
    <property type="molecule type" value="Genomic_DNA"/>
</dbReference>
<evidence type="ECO:0000313" key="2">
    <source>
        <dbReference type="Proteomes" id="UP000887013"/>
    </source>
</evidence>
<sequence>MKPEEIEKEIDKCMVYEDKIILFKTKLQKPIKQLQLESDQNCFVNRNTLNSSKENSVRNPPKRNPPKIKAVKLTKLVIKKYYGNPDKYLVLMNQYKNAIHNYPSLRDIDKINYLKSLLGRVTTNNIRDFSLTGKSYAATVTLLKQRFGNQDMLTP</sequence>
<gene>
    <name evidence="1" type="ORF">NPIL_353641</name>
</gene>
<dbReference type="Proteomes" id="UP000887013">
    <property type="component" value="Unassembled WGS sequence"/>
</dbReference>
<reference evidence="1" key="1">
    <citation type="submission" date="2020-08" db="EMBL/GenBank/DDBJ databases">
        <title>Multicomponent nature underlies the extraordinary mechanical properties of spider dragline silk.</title>
        <authorList>
            <person name="Kono N."/>
            <person name="Nakamura H."/>
            <person name="Mori M."/>
            <person name="Yoshida Y."/>
            <person name="Ohtoshi R."/>
            <person name="Malay A.D."/>
            <person name="Moran D.A.P."/>
            <person name="Tomita M."/>
            <person name="Numata K."/>
            <person name="Arakawa K."/>
        </authorList>
    </citation>
    <scope>NUCLEOTIDE SEQUENCE</scope>
</reference>
<protein>
    <submittedName>
        <fullName evidence="1">Uncharacterized protein</fullName>
    </submittedName>
</protein>
<dbReference type="InterPro" id="IPR005312">
    <property type="entry name" value="DUF1759"/>
</dbReference>